<protein>
    <submittedName>
        <fullName evidence="1">Uncharacterized protein</fullName>
    </submittedName>
</protein>
<gene>
    <name evidence="1" type="ORF">Syun_001192</name>
</gene>
<reference evidence="1 2" key="1">
    <citation type="submission" date="2024-01" db="EMBL/GenBank/DDBJ databases">
        <title>Genome assemblies of Stephania.</title>
        <authorList>
            <person name="Yang L."/>
        </authorList>
    </citation>
    <scope>NUCLEOTIDE SEQUENCE [LARGE SCALE GENOMIC DNA]</scope>
    <source>
        <strain evidence="1">YNDBR</strain>
        <tissue evidence="1">Leaf</tissue>
    </source>
</reference>
<proteinExistence type="predicted"/>
<accession>A0AAP0LF25</accession>
<evidence type="ECO:0000313" key="2">
    <source>
        <dbReference type="Proteomes" id="UP001420932"/>
    </source>
</evidence>
<keyword evidence="2" id="KW-1185">Reference proteome</keyword>
<name>A0AAP0LF25_9MAGN</name>
<organism evidence="1 2">
    <name type="scientific">Stephania yunnanensis</name>
    <dbReference type="NCBI Taxonomy" id="152371"/>
    <lineage>
        <taxon>Eukaryota</taxon>
        <taxon>Viridiplantae</taxon>
        <taxon>Streptophyta</taxon>
        <taxon>Embryophyta</taxon>
        <taxon>Tracheophyta</taxon>
        <taxon>Spermatophyta</taxon>
        <taxon>Magnoliopsida</taxon>
        <taxon>Ranunculales</taxon>
        <taxon>Menispermaceae</taxon>
        <taxon>Menispermoideae</taxon>
        <taxon>Cissampelideae</taxon>
        <taxon>Stephania</taxon>
    </lineage>
</organism>
<sequence length="56" mass="6634">MYEHFKLELATFNAKYMDHVQPRVSRLTQKCETMMNVDKLCSIKRTLDKLQPSEVS</sequence>
<comment type="caution">
    <text evidence="1">The sequence shown here is derived from an EMBL/GenBank/DDBJ whole genome shotgun (WGS) entry which is preliminary data.</text>
</comment>
<dbReference type="AlphaFoldDB" id="A0AAP0LF25"/>
<dbReference type="EMBL" id="JBBNAF010000001">
    <property type="protein sequence ID" value="KAK9169052.1"/>
    <property type="molecule type" value="Genomic_DNA"/>
</dbReference>
<dbReference type="Proteomes" id="UP001420932">
    <property type="component" value="Unassembled WGS sequence"/>
</dbReference>
<evidence type="ECO:0000313" key="1">
    <source>
        <dbReference type="EMBL" id="KAK9169052.1"/>
    </source>
</evidence>